<feature type="transmembrane region" description="Helical" evidence="1">
    <location>
        <begin position="86"/>
        <end position="108"/>
    </location>
</feature>
<evidence type="ECO:0000313" key="2">
    <source>
        <dbReference type="EMBL" id="PWU99042.1"/>
    </source>
</evidence>
<feature type="transmembrane region" description="Helical" evidence="1">
    <location>
        <begin position="120"/>
        <end position="142"/>
    </location>
</feature>
<protein>
    <recommendedName>
        <fullName evidence="4">Transmembrane protein</fullName>
    </recommendedName>
</protein>
<evidence type="ECO:0008006" key="4">
    <source>
        <dbReference type="Google" id="ProtNLM"/>
    </source>
</evidence>
<feature type="transmembrane region" description="Helical" evidence="1">
    <location>
        <begin position="348"/>
        <end position="368"/>
    </location>
</feature>
<dbReference type="VEuPathDB" id="TriTrypDB:BCY84_15054"/>
<organism evidence="2 3">
    <name type="scientific">Trypanosoma cruzi</name>
    <dbReference type="NCBI Taxonomy" id="5693"/>
    <lineage>
        <taxon>Eukaryota</taxon>
        <taxon>Discoba</taxon>
        <taxon>Euglenozoa</taxon>
        <taxon>Kinetoplastea</taxon>
        <taxon>Metakinetoplastina</taxon>
        <taxon>Trypanosomatida</taxon>
        <taxon>Trypanosomatidae</taxon>
        <taxon>Trypanosoma</taxon>
        <taxon>Schizotrypanum</taxon>
    </lineage>
</organism>
<keyword evidence="1" id="KW-1133">Transmembrane helix</keyword>
<feature type="transmembrane region" description="Helical" evidence="1">
    <location>
        <begin position="285"/>
        <end position="312"/>
    </location>
</feature>
<evidence type="ECO:0000313" key="3">
    <source>
        <dbReference type="Proteomes" id="UP000246121"/>
    </source>
</evidence>
<feature type="transmembrane region" description="Helical" evidence="1">
    <location>
        <begin position="324"/>
        <end position="341"/>
    </location>
</feature>
<accession>A0A2V2VUC8</accession>
<sequence>MPSCEHIPPDLFHGVESRRHTDACVRQLSRSKEFRRYITHREYSESLQLTWFMALIGLSIALYYHLLFVYRDMYVAPFGNFEANTIPSLFSTALLLFYIAPCVLIAPFSGFFETLPSRGALCLAVVFTFINMAVVSFGGRWLHHPPFLITEPPIPWITGKTSEARQLVTITLTRTLPLQGGVVAGWLVHKWRRMRWKKAWHVPLPLITVPILVGVFSCLWFFLATCFVTSLTTMSSFFPVGGDTKAVGGDVVSKILSMVLAIKQEFLSVLNWLSLPVSLPDARILYHLWCATLELCVLYFLGVFLSSFSFVFRGIFWLLPTHPTTWLLSLISCLVGLNALMRSDSGNMLHVLGLLTLACMLVRNGFLITP</sequence>
<dbReference type="Proteomes" id="UP000246121">
    <property type="component" value="Unassembled WGS sequence"/>
</dbReference>
<dbReference type="VEuPathDB" id="TriTrypDB:TcBrA4_0128230"/>
<keyword evidence="1" id="KW-0472">Membrane</keyword>
<name>A0A2V2VUC8_TRYCR</name>
<dbReference type="VEuPathDB" id="TriTrypDB:TcCLB.504431.50"/>
<dbReference type="VEuPathDB" id="TriTrypDB:TcCLB.507951.100"/>
<comment type="caution">
    <text evidence="2">The sequence shown here is derived from an EMBL/GenBank/DDBJ whole genome shotgun (WGS) entry which is preliminary data.</text>
</comment>
<evidence type="ECO:0000256" key="1">
    <source>
        <dbReference type="SAM" id="Phobius"/>
    </source>
</evidence>
<dbReference type="VEuPathDB" id="TriTrypDB:TcG_09488"/>
<dbReference type="AlphaFoldDB" id="A0A2V2VUC8"/>
<feature type="transmembrane region" description="Helical" evidence="1">
    <location>
        <begin position="167"/>
        <end position="188"/>
    </location>
</feature>
<dbReference type="VEuPathDB" id="TriTrypDB:C3747_47g45"/>
<dbReference type="VEuPathDB" id="TriTrypDB:C4B63_10g407"/>
<feature type="transmembrane region" description="Helical" evidence="1">
    <location>
        <begin position="49"/>
        <end position="66"/>
    </location>
</feature>
<reference evidence="2 3" key="1">
    <citation type="journal article" date="2018" name="Microb. Genom.">
        <title>Expanding an expanded genome: long-read sequencing of Trypanosoma cruzi.</title>
        <authorList>
            <person name="Berna L."/>
            <person name="Rodriguez M."/>
            <person name="Chiribao M.L."/>
            <person name="Parodi-Talice A."/>
            <person name="Pita S."/>
            <person name="Rijo G."/>
            <person name="Alvarez-Valin F."/>
            <person name="Robello C."/>
        </authorList>
    </citation>
    <scope>NUCLEOTIDE SEQUENCE [LARGE SCALE GENOMIC DNA]</scope>
    <source>
        <strain evidence="2 3">Dm28c</strain>
    </source>
</reference>
<dbReference type="VEuPathDB" id="TriTrypDB:Tc_MARK_6207"/>
<dbReference type="VEuPathDB" id="TriTrypDB:TCSYLVIO_004260"/>
<dbReference type="EMBL" id="PRFA01000010">
    <property type="protein sequence ID" value="PWU99042.1"/>
    <property type="molecule type" value="Genomic_DNA"/>
</dbReference>
<proteinExistence type="predicted"/>
<keyword evidence="1" id="KW-0812">Transmembrane</keyword>
<dbReference type="VEuPathDB" id="TriTrypDB:TcCL_NonESM06097"/>
<feature type="transmembrane region" description="Helical" evidence="1">
    <location>
        <begin position="209"/>
        <end position="231"/>
    </location>
</feature>
<dbReference type="VEuPathDB" id="TriTrypDB:ECC02_005473"/>
<gene>
    <name evidence="2" type="ORF">C4B63_10g407</name>
</gene>
<dbReference type="VEuPathDB" id="TriTrypDB:TCDM_04258"/>